<reference evidence="11" key="2">
    <citation type="submission" date="2021-04" db="EMBL/GenBank/DDBJ databases">
        <authorList>
            <person name="Gilroy R."/>
        </authorList>
    </citation>
    <scope>NUCLEOTIDE SEQUENCE</scope>
    <source>
        <strain evidence="11">G4-2901</strain>
    </source>
</reference>
<name>A0A948TDE2_9BACT</name>
<proteinExistence type="inferred from homology"/>
<gene>
    <name evidence="11" type="ORF">H9777_11650</name>
</gene>
<dbReference type="FunFam" id="2.170.130.10:FF:000003">
    <property type="entry name" value="SusC/RagA family TonB-linked outer membrane protein"/>
    <property type="match status" value="1"/>
</dbReference>
<dbReference type="FunFam" id="2.60.40.1120:FF:000003">
    <property type="entry name" value="Outer membrane protein Omp121"/>
    <property type="match status" value="1"/>
</dbReference>
<sequence length="1034" mass="115399">MKKDIFFRQNSPWRRCLLQSVPVTIGLLVSINAYAETSTDQNLDLVSVTQQNSTITGTIVDERGEALIGVNVLEKGTTNGTITDFDGRFSLNLSSRDAVLVVSYIGYKTQEIATNGRTEIKLTLLEDSETLDEVVVVGYGTQKKVNLTGSVSSVSAKDIQDVPTSNTASLLQGRMPGLMISQNGGQAGKEDMEVRVRGVGTFGNNNPMVIIDGVEGTLSQMSDIPSADIESISVLKDAASAAIYGVRAANGVILITTKKGKAGKVSVNYSGNYTVQKAMLPNYVDAYNWALMKNEVNPGTYDEVALQKLRDGSDPDHYANTNWLDEVFRTAGMHQHHLSVSGGNENTHYMTSVSYSNQEGIMRETGAEKFAFRSNIDSKQGIFNFGLNLSGNKNNVDQPAYVSPSGDTSVMRYLSWFSRPTVPVRYSNGHYGYVDGSLANAELVKNPMQFINEGYRKDETWRFNGKAYAGIDIIDGLQFKTSLAYSFNMNAVKTYKPKELGRYDAEGNELKIPGANNRLEDYYWRETTWTNENILTYNKKFGLHSLNVLAGHSLLSYSRSTTTAGKEGFPTENIYELDGGSKNPSAIGNSNEYRLQSFFGRINYSYADKYLFEANIRHDGSSRMPKSNRYATFPSVSAGWVFTNEAFMEDYQWLFGKLRFSWGKLGNQEIGSYAYLSSLGASGNYYFDQGKDPQTGMVSTSIPNENIKWETTRTINAAIDLGFLNNRIQTTFEWFDKKTSDILMQLAMPNIFLGSLGAPYQNVGTVRNRGWEWNVNYNDSKGDWNWYAGFNLSHVKNEILYMGGLEERISGQTINRVGEPIGAYYAYQAIGIYRTEADLNRTNSKGEVILQNGVKPKLGDIMYADINDDANITPEDRTIIGNPFPKYTYGVNLGAGWKGFDLSTFWQGVAGIYRYNWETTTDIRGNFTDRWLDRWSASNPNGSMPALGNTMNDQFSSFWLENSSYLRLKNLEFGYTFGEIPKIGVSKLRIYFAGTNLLTFTKLNNWDPEKGSGDTRNDNYPNARSFSFGVNVTF</sequence>
<evidence type="ECO:0000256" key="4">
    <source>
        <dbReference type="ARBA" id="ARBA00022692"/>
    </source>
</evidence>
<evidence type="ECO:0000256" key="5">
    <source>
        <dbReference type="ARBA" id="ARBA00022729"/>
    </source>
</evidence>
<dbReference type="InterPro" id="IPR008969">
    <property type="entry name" value="CarboxyPept-like_regulatory"/>
</dbReference>
<keyword evidence="4 8" id="KW-0812">Transmembrane</keyword>
<dbReference type="AlphaFoldDB" id="A0A948TDE2"/>
<dbReference type="PROSITE" id="PS52016">
    <property type="entry name" value="TONB_DEPENDENT_REC_3"/>
    <property type="match status" value="1"/>
</dbReference>
<dbReference type="NCBIfam" id="TIGR04056">
    <property type="entry name" value="OMP_RagA_SusC"/>
    <property type="match status" value="1"/>
</dbReference>
<evidence type="ECO:0000259" key="10">
    <source>
        <dbReference type="Pfam" id="PF07715"/>
    </source>
</evidence>
<organism evidence="11 12">
    <name type="scientific">Candidatus Phocaeicola faecigallinarum</name>
    <dbReference type="NCBI Taxonomy" id="2838732"/>
    <lineage>
        <taxon>Bacteria</taxon>
        <taxon>Pseudomonadati</taxon>
        <taxon>Bacteroidota</taxon>
        <taxon>Bacteroidia</taxon>
        <taxon>Bacteroidales</taxon>
        <taxon>Bacteroidaceae</taxon>
        <taxon>Phocaeicola</taxon>
    </lineage>
</organism>
<comment type="caution">
    <text evidence="11">The sequence shown here is derived from an EMBL/GenBank/DDBJ whole genome shotgun (WGS) entry which is preliminary data.</text>
</comment>
<evidence type="ECO:0000256" key="1">
    <source>
        <dbReference type="ARBA" id="ARBA00004571"/>
    </source>
</evidence>
<dbReference type="GO" id="GO:0015344">
    <property type="term" value="F:siderophore uptake transmembrane transporter activity"/>
    <property type="evidence" value="ECO:0007669"/>
    <property type="project" value="TreeGrafter"/>
</dbReference>
<feature type="signal peptide" evidence="9">
    <location>
        <begin position="1"/>
        <end position="35"/>
    </location>
</feature>
<dbReference type="InterPro" id="IPR036942">
    <property type="entry name" value="Beta-barrel_TonB_sf"/>
</dbReference>
<dbReference type="EMBL" id="JAHLFW010000096">
    <property type="protein sequence ID" value="MBU3838938.1"/>
    <property type="molecule type" value="Genomic_DNA"/>
</dbReference>
<dbReference type="Gene3D" id="2.40.170.20">
    <property type="entry name" value="TonB-dependent receptor, beta-barrel domain"/>
    <property type="match status" value="1"/>
</dbReference>
<accession>A0A948TDE2</accession>
<dbReference type="SUPFAM" id="SSF49464">
    <property type="entry name" value="Carboxypeptidase regulatory domain-like"/>
    <property type="match status" value="1"/>
</dbReference>
<dbReference type="Pfam" id="PF07715">
    <property type="entry name" value="Plug"/>
    <property type="match status" value="1"/>
</dbReference>
<keyword evidence="2 8" id="KW-0813">Transport</keyword>
<dbReference type="Gene3D" id="2.170.130.10">
    <property type="entry name" value="TonB-dependent receptor, plug domain"/>
    <property type="match status" value="1"/>
</dbReference>
<dbReference type="InterPro" id="IPR023997">
    <property type="entry name" value="TonB-dep_OMP_SusC/RagA_CS"/>
</dbReference>
<keyword evidence="3 8" id="KW-1134">Transmembrane beta strand</keyword>
<dbReference type="Proteomes" id="UP000783796">
    <property type="component" value="Unassembled WGS sequence"/>
</dbReference>
<dbReference type="GO" id="GO:0009279">
    <property type="term" value="C:cell outer membrane"/>
    <property type="evidence" value="ECO:0007669"/>
    <property type="project" value="UniProtKB-SubCell"/>
</dbReference>
<evidence type="ECO:0000313" key="12">
    <source>
        <dbReference type="Proteomes" id="UP000783796"/>
    </source>
</evidence>
<evidence type="ECO:0000256" key="7">
    <source>
        <dbReference type="ARBA" id="ARBA00023237"/>
    </source>
</evidence>
<evidence type="ECO:0000256" key="9">
    <source>
        <dbReference type="SAM" id="SignalP"/>
    </source>
</evidence>
<dbReference type="InterPro" id="IPR039426">
    <property type="entry name" value="TonB-dep_rcpt-like"/>
</dbReference>
<dbReference type="NCBIfam" id="TIGR04057">
    <property type="entry name" value="SusC_RagA_signa"/>
    <property type="match status" value="1"/>
</dbReference>
<evidence type="ECO:0000256" key="8">
    <source>
        <dbReference type="PROSITE-ProRule" id="PRU01360"/>
    </source>
</evidence>
<comment type="similarity">
    <text evidence="8">Belongs to the TonB-dependent receptor family.</text>
</comment>
<dbReference type="InterPro" id="IPR037066">
    <property type="entry name" value="Plug_dom_sf"/>
</dbReference>
<keyword evidence="7 8" id="KW-0998">Cell outer membrane</keyword>
<dbReference type="PANTHER" id="PTHR30069">
    <property type="entry name" value="TONB-DEPENDENT OUTER MEMBRANE RECEPTOR"/>
    <property type="match status" value="1"/>
</dbReference>
<keyword evidence="11" id="KW-0675">Receptor</keyword>
<keyword evidence="5 9" id="KW-0732">Signal</keyword>
<feature type="chain" id="PRO_5037533522" evidence="9">
    <location>
        <begin position="36"/>
        <end position="1034"/>
    </location>
</feature>
<evidence type="ECO:0000256" key="2">
    <source>
        <dbReference type="ARBA" id="ARBA00022448"/>
    </source>
</evidence>
<dbReference type="InterPro" id="IPR023996">
    <property type="entry name" value="TonB-dep_OMP_SusC/RagA"/>
</dbReference>
<dbReference type="SUPFAM" id="SSF56935">
    <property type="entry name" value="Porins"/>
    <property type="match status" value="1"/>
</dbReference>
<evidence type="ECO:0000313" key="11">
    <source>
        <dbReference type="EMBL" id="MBU3838938.1"/>
    </source>
</evidence>
<dbReference type="GO" id="GO:0044718">
    <property type="term" value="P:siderophore transmembrane transport"/>
    <property type="evidence" value="ECO:0007669"/>
    <property type="project" value="TreeGrafter"/>
</dbReference>
<evidence type="ECO:0000256" key="6">
    <source>
        <dbReference type="ARBA" id="ARBA00023136"/>
    </source>
</evidence>
<reference evidence="11" key="1">
    <citation type="journal article" date="2021" name="PeerJ">
        <title>Extensive microbial diversity within the chicken gut microbiome revealed by metagenomics and culture.</title>
        <authorList>
            <person name="Gilroy R."/>
            <person name="Ravi A."/>
            <person name="Getino M."/>
            <person name="Pursley I."/>
            <person name="Horton D.L."/>
            <person name="Alikhan N.F."/>
            <person name="Baker D."/>
            <person name="Gharbi K."/>
            <person name="Hall N."/>
            <person name="Watson M."/>
            <person name="Adriaenssens E.M."/>
            <person name="Foster-Nyarko E."/>
            <person name="Jarju S."/>
            <person name="Secka A."/>
            <person name="Antonio M."/>
            <person name="Oren A."/>
            <person name="Chaudhuri R.R."/>
            <person name="La Ragione R."/>
            <person name="Hildebrand F."/>
            <person name="Pallen M.J."/>
        </authorList>
    </citation>
    <scope>NUCLEOTIDE SEQUENCE</scope>
    <source>
        <strain evidence="11">G4-2901</strain>
    </source>
</reference>
<dbReference type="PANTHER" id="PTHR30069:SF29">
    <property type="entry name" value="HEMOGLOBIN AND HEMOGLOBIN-HAPTOGLOBIN-BINDING PROTEIN 1-RELATED"/>
    <property type="match status" value="1"/>
</dbReference>
<dbReference type="Pfam" id="PF13715">
    <property type="entry name" value="CarbopepD_reg_2"/>
    <property type="match status" value="1"/>
</dbReference>
<keyword evidence="6 8" id="KW-0472">Membrane</keyword>
<comment type="subcellular location">
    <subcellularLocation>
        <location evidence="1 8">Cell outer membrane</location>
        <topology evidence="1 8">Multi-pass membrane protein</topology>
    </subcellularLocation>
</comment>
<dbReference type="InterPro" id="IPR012910">
    <property type="entry name" value="Plug_dom"/>
</dbReference>
<evidence type="ECO:0000256" key="3">
    <source>
        <dbReference type="ARBA" id="ARBA00022452"/>
    </source>
</evidence>
<dbReference type="Gene3D" id="2.60.40.1120">
    <property type="entry name" value="Carboxypeptidase-like, regulatory domain"/>
    <property type="match status" value="1"/>
</dbReference>
<protein>
    <submittedName>
        <fullName evidence="11">TonB-dependent receptor</fullName>
    </submittedName>
</protein>
<feature type="domain" description="TonB-dependent receptor plug" evidence="10">
    <location>
        <begin position="144"/>
        <end position="252"/>
    </location>
</feature>